<gene>
    <name evidence="6" type="ORF">H4R18_002714</name>
</gene>
<evidence type="ECO:0000256" key="3">
    <source>
        <dbReference type="SAM" id="MobiDB-lite"/>
    </source>
</evidence>
<reference evidence="6" key="1">
    <citation type="submission" date="2022-07" db="EMBL/GenBank/DDBJ databases">
        <title>Phylogenomic reconstructions and comparative analyses of Kickxellomycotina fungi.</title>
        <authorList>
            <person name="Reynolds N.K."/>
            <person name="Stajich J.E."/>
            <person name="Barry K."/>
            <person name="Grigoriev I.V."/>
            <person name="Crous P."/>
            <person name="Smith M.E."/>
        </authorList>
    </citation>
    <scope>NUCLEOTIDE SEQUENCE</scope>
    <source>
        <strain evidence="6">NBRC 105414</strain>
    </source>
</reference>
<dbReference type="Pfam" id="PF01595">
    <property type="entry name" value="CNNM"/>
    <property type="match status" value="1"/>
</dbReference>
<dbReference type="Gene3D" id="3.10.580.10">
    <property type="entry name" value="CBS-domain"/>
    <property type="match status" value="2"/>
</dbReference>
<dbReference type="PANTHER" id="PTHR12064">
    <property type="entry name" value="METAL TRANSPORTER CNNM"/>
    <property type="match status" value="1"/>
</dbReference>
<dbReference type="OrthoDB" id="5353557at2759"/>
<dbReference type="Proteomes" id="UP001140217">
    <property type="component" value="Unassembled WGS sequence"/>
</dbReference>
<dbReference type="PANTHER" id="PTHR12064:SF97">
    <property type="entry name" value="METAL TRANSPORTER CNNM-5"/>
    <property type="match status" value="1"/>
</dbReference>
<keyword evidence="7" id="KW-1185">Reference proteome</keyword>
<dbReference type="GO" id="GO:0016020">
    <property type="term" value="C:membrane"/>
    <property type="evidence" value="ECO:0007669"/>
    <property type="project" value="UniProtKB-UniRule"/>
</dbReference>
<evidence type="ECO:0000259" key="5">
    <source>
        <dbReference type="PROSITE" id="PS51846"/>
    </source>
</evidence>
<comment type="caution">
    <text evidence="6">The sequence shown here is derived from an EMBL/GenBank/DDBJ whole genome shotgun (WGS) entry which is preliminary data.</text>
</comment>
<dbReference type="EMBL" id="JANBUL010000095">
    <property type="protein sequence ID" value="KAJ2781709.1"/>
    <property type="molecule type" value="Genomic_DNA"/>
</dbReference>
<evidence type="ECO:0000256" key="4">
    <source>
        <dbReference type="SAM" id="Phobius"/>
    </source>
</evidence>
<keyword evidence="1" id="KW-0677">Repeat</keyword>
<feature type="region of interest" description="Disordered" evidence="3">
    <location>
        <begin position="313"/>
        <end position="340"/>
    </location>
</feature>
<sequence length="482" mass="50784">MDPPPIRGAGGHWLRLAACVVLVLVGGLLAGLTLGLMSLDEINLRILATSGTPQQRRYARRIQPIRKSGHWLLVTLLLANTAINETLPIAMDAVLGGSGVTAVIASTAAVVLFGEIIPQALCARYGLAVGAFFARPVRALQYVLAPIAYPIALLLDCVLGSGRAAIYKRAQLKELVSLSDAAHGGNLSADEVTIIRGALELGDKLVADVMTDLDNVYMVALGARLDRALLTEMVHHGHSRVPVYDGCRENIVGVLLVKSLVLLDPDDCTPVRDARIAPVPLVTTHTSLYDILNAFQMGGSHMAVVMGPPPHRPAPLFAATPQRRASRHGSSPPRPPAADAPLLSAALHHHHHHNQHQYASLAPDYIVAAPPTATATAAAAATAAAGHGDIAAYVPIGIITLEDVIEELIQEEIIDETDVFVDMCKRVRVVRAAPAPPASAPACSGPLRRHPDPQTAPCGSESEDLQGSTAHHTESLASDGPD</sequence>
<dbReference type="GO" id="GO:0010960">
    <property type="term" value="P:magnesium ion homeostasis"/>
    <property type="evidence" value="ECO:0007669"/>
    <property type="project" value="InterPro"/>
</dbReference>
<keyword evidence="2 4" id="KW-0812">Transmembrane</keyword>
<organism evidence="6 7">
    <name type="scientific">Coemansia javaensis</name>
    <dbReference type="NCBI Taxonomy" id="2761396"/>
    <lineage>
        <taxon>Eukaryota</taxon>
        <taxon>Fungi</taxon>
        <taxon>Fungi incertae sedis</taxon>
        <taxon>Zoopagomycota</taxon>
        <taxon>Kickxellomycotina</taxon>
        <taxon>Kickxellomycetes</taxon>
        <taxon>Kickxellales</taxon>
        <taxon>Kickxellaceae</taxon>
        <taxon>Coemansia</taxon>
    </lineage>
</organism>
<evidence type="ECO:0000256" key="2">
    <source>
        <dbReference type="PROSITE-ProRule" id="PRU01193"/>
    </source>
</evidence>
<accession>A0A9W8HDX8</accession>
<dbReference type="InterPro" id="IPR000644">
    <property type="entry name" value="CBS_dom"/>
</dbReference>
<proteinExistence type="predicted"/>
<evidence type="ECO:0000256" key="1">
    <source>
        <dbReference type="ARBA" id="ARBA00022737"/>
    </source>
</evidence>
<dbReference type="Pfam" id="PF00571">
    <property type="entry name" value="CBS"/>
    <property type="match status" value="1"/>
</dbReference>
<keyword evidence="2 4" id="KW-0472">Membrane</keyword>
<feature type="transmembrane region" description="Helical" evidence="4">
    <location>
        <begin position="12"/>
        <end position="37"/>
    </location>
</feature>
<name>A0A9W8HDX8_9FUNG</name>
<keyword evidence="2 4" id="KW-1133">Transmembrane helix</keyword>
<dbReference type="InterPro" id="IPR002550">
    <property type="entry name" value="CNNM"/>
</dbReference>
<feature type="domain" description="CNNM transmembrane" evidence="5">
    <location>
        <begin position="8"/>
        <end position="191"/>
    </location>
</feature>
<dbReference type="SUPFAM" id="SSF54631">
    <property type="entry name" value="CBS-domain pair"/>
    <property type="match status" value="1"/>
</dbReference>
<dbReference type="GO" id="GO:0005737">
    <property type="term" value="C:cytoplasm"/>
    <property type="evidence" value="ECO:0007669"/>
    <property type="project" value="TreeGrafter"/>
</dbReference>
<protein>
    <recommendedName>
        <fullName evidence="5">CNNM transmembrane domain-containing protein</fullName>
    </recommendedName>
</protein>
<dbReference type="GO" id="GO:0030026">
    <property type="term" value="P:intracellular manganese ion homeostasis"/>
    <property type="evidence" value="ECO:0007669"/>
    <property type="project" value="TreeGrafter"/>
</dbReference>
<dbReference type="InterPro" id="IPR045095">
    <property type="entry name" value="ACDP"/>
</dbReference>
<evidence type="ECO:0000313" key="7">
    <source>
        <dbReference type="Proteomes" id="UP001140217"/>
    </source>
</evidence>
<dbReference type="InterPro" id="IPR046342">
    <property type="entry name" value="CBS_dom_sf"/>
</dbReference>
<evidence type="ECO:0000313" key="6">
    <source>
        <dbReference type="EMBL" id="KAJ2781709.1"/>
    </source>
</evidence>
<dbReference type="PROSITE" id="PS51846">
    <property type="entry name" value="CNNM"/>
    <property type="match status" value="1"/>
</dbReference>
<feature type="region of interest" description="Disordered" evidence="3">
    <location>
        <begin position="435"/>
        <end position="482"/>
    </location>
</feature>
<dbReference type="AlphaFoldDB" id="A0A9W8HDX8"/>